<keyword evidence="6" id="KW-1185">Reference proteome</keyword>
<dbReference type="InterPro" id="IPR016163">
    <property type="entry name" value="Ald_DH_C"/>
</dbReference>
<sequence length="458" mass="49648">MASTTTINPATGEDLTTYELHTDAEVGQIIVASHEAFQSWRTTPLEERADTIRALGELLRKNERELSELMTAEMGKPIEQGSQEVQLCAAICDWTADNAADALADVDQPMEGGRAIITSSPIGVIYGIQPWNFPIYQVIRYSVPQLVAGNTVLLKHANSVFGTALRLEELYREAGLPENAFRALLIDHDQSDDVIAHQKVRGVTLTGSDVAGKHVAALAGEHLKKSVVELGSNDAYLVLADADVDLAVEVSVQGRITNNGQTCVGAKRFIVVDAVYDEFRDAYVEAMKAVELGDPTKDGTELGPMSREQLRDELHEQVEDSVKEGATVLVGGEKPDRAGAWYPATVIEDVKPGQPAYDDELFGPVAALIRAKDDEDAMRIANDSRYGLGGGIFSRDEKRAIELARTEFDTGMVNINGFSLAQPNLPFGGVKDSGYGREHGDAGFKEFVNVKTLMIAEA</sequence>
<evidence type="ECO:0000256" key="1">
    <source>
        <dbReference type="ARBA" id="ARBA00009986"/>
    </source>
</evidence>
<dbReference type="Gene3D" id="3.40.309.10">
    <property type="entry name" value="Aldehyde Dehydrogenase, Chain A, domain 2"/>
    <property type="match status" value="1"/>
</dbReference>
<dbReference type="CDD" id="cd07100">
    <property type="entry name" value="ALDH_SSADH1_GabD1"/>
    <property type="match status" value="1"/>
</dbReference>
<organism evidence="5 6">
    <name type="scientific">Aeromicrobium alkaliterrae</name>
    <dbReference type="NCBI Taxonomy" id="302168"/>
    <lineage>
        <taxon>Bacteria</taxon>
        <taxon>Bacillati</taxon>
        <taxon>Actinomycetota</taxon>
        <taxon>Actinomycetes</taxon>
        <taxon>Propionibacteriales</taxon>
        <taxon>Nocardioidaceae</taxon>
        <taxon>Aeromicrobium</taxon>
    </lineage>
</organism>
<dbReference type="RefSeq" id="WP_344199128.1">
    <property type="nucleotide sequence ID" value="NZ_BAAAME010000002.1"/>
</dbReference>
<dbReference type="PANTHER" id="PTHR43217:SF1">
    <property type="entry name" value="SUCCINATE SEMIALDEHYDE DEHYDROGENASE [NAD(P)+] SAD"/>
    <property type="match status" value="1"/>
</dbReference>
<keyword evidence="3" id="KW-0560">Oxidoreductase</keyword>
<evidence type="ECO:0000313" key="6">
    <source>
        <dbReference type="Proteomes" id="UP001501057"/>
    </source>
</evidence>
<evidence type="ECO:0000256" key="2">
    <source>
        <dbReference type="ARBA" id="ARBA00022857"/>
    </source>
</evidence>
<comment type="caution">
    <text evidence="5">The sequence shown here is derived from an EMBL/GenBank/DDBJ whole genome shotgun (WGS) entry which is preliminary data.</text>
</comment>
<feature type="domain" description="Aldehyde dehydrogenase" evidence="4">
    <location>
        <begin position="5"/>
        <end position="452"/>
    </location>
</feature>
<proteinExistence type="inferred from homology"/>
<dbReference type="InterPro" id="IPR015590">
    <property type="entry name" value="Aldehyde_DH_dom"/>
</dbReference>
<dbReference type="InterPro" id="IPR044148">
    <property type="entry name" value="ALDH_GabD1-like"/>
</dbReference>
<reference evidence="5 6" key="1">
    <citation type="journal article" date="2019" name="Int. J. Syst. Evol. Microbiol.">
        <title>The Global Catalogue of Microorganisms (GCM) 10K type strain sequencing project: providing services to taxonomists for standard genome sequencing and annotation.</title>
        <authorList>
            <consortium name="The Broad Institute Genomics Platform"/>
            <consortium name="The Broad Institute Genome Sequencing Center for Infectious Disease"/>
            <person name="Wu L."/>
            <person name="Ma J."/>
        </authorList>
    </citation>
    <scope>NUCLEOTIDE SEQUENCE [LARGE SCALE GENOMIC DNA]</scope>
    <source>
        <strain evidence="5 6">JCM 13518</strain>
    </source>
</reference>
<name>A0ABN2JPF2_9ACTN</name>
<dbReference type="InterPro" id="IPR016162">
    <property type="entry name" value="Ald_DH_N"/>
</dbReference>
<dbReference type="Gene3D" id="3.40.605.10">
    <property type="entry name" value="Aldehyde Dehydrogenase, Chain A, domain 1"/>
    <property type="match status" value="1"/>
</dbReference>
<evidence type="ECO:0000259" key="4">
    <source>
        <dbReference type="Pfam" id="PF00171"/>
    </source>
</evidence>
<keyword evidence="2" id="KW-0521">NADP</keyword>
<dbReference type="SUPFAM" id="SSF53720">
    <property type="entry name" value="ALDH-like"/>
    <property type="match status" value="1"/>
</dbReference>
<evidence type="ECO:0000256" key="3">
    <source>
        <dbReference type="ARBA" id="ARBA00023002"/>
    </source>
</evidence>
<dbReference type="Proteomes" id="UP001501057">
    <property type="component" value="Unassembled WGS sequence"/>
</dbReference>
<accession>A0ABN2JPF2</accession>
<comment type="similarity">
    <text evidence="1">Belongs to the aldehyde dehydrogenase family.</text>
</comment>
<dbReference type="PANTHER" id="PTHR43217">
    <property type="entry name" value="SUCCINATE SEMIALDEHYDE DEHYDROGENASE [NAD(P)+] SAD"/>
    <property type="match status" value="1"/>
</dbReference>
<dbReference type="InterPro" id="IPR016161">
    <property type="entry name" value="Ald_DH/histidinol_DH"/>
</dbReference>
<dbReference type="EMBL" id="BAAAME010000002">
    <property type="protein sequence ID" value="GAA1734409.1"/>
    <property type="molecule type" value="Genomic_DNA"/>
</dbReference>
<dbReference type="Pfam" id="PF00171">
    <property type="entry name" value="Aldedh"/>
    <property type="match status" value="1"/>
</dbReference>
<gene>
    <name evidence="5" type="ORF">GCM10009710_13780</name>
</gene>
<protein>
    <submittedName>
        <fullName evidence="5">NAD-dependent succinate-semialdehyde dehydrogenase</fullName>
    </submittedName>
</protein>
<evidence type="ECO:0000313" key="5">
    <source>
        <dbReference type="EMBL" id="GAA1734409.1"/>
    </source>
</evidence>
<dbReference type="InterPro" id="IPR047110">
    <property type="entry name" value="GABD/Sad-like"/>
</dbReference>